<organism evidence="4 5">
    <name type="scientific">Candidatus Komeilibacteria bacterium CG_4_10_14_0_2_um_filter_37_10</name>
    <dbReference type="NCBI Taxonomy" id="1974470"/>
    <lineage>
        <taxon>Bacteria</taxon>
        <taxon>Candidatus Komeiliibacteriota</taxon>
    </lineage>
</organism>
<accession>A0A2M7VDV0</accession>
<dbReference type="InterPro" id="IPR051199">
    <property type="entry name" value="LPS_LOS_Heptosyltrfase"/>
</dbReference>
<dbReference type="GO" id="GO:0008713">
    <property type="term" value="F:ADP-heptose-lipopolysaccharide heptosyltransferase activity"/>
    <property type="evidence" value="ECO:0007669"/>
    <property type="project" value="TreeGrafter"/>
</dbReference>
<evidence type="ECO:0000256" key="3">
    <source>
        <dbReference type="SAM" id="Phobius"/>
    </source>
</evidence>
<keyword evidence="2" id="KW-0808">Transferase</keyword>
<evidence type="ECO:0000256" key="1">
    <source>
        <dbReference type="ARBA" id="ARBA00022676"/>
    </source>
</evidence>
<keyword evidence="3" id="KW-0812">Transmembrane</keyword>
<proteinExistence type="predicted"/>
<dbReference type="SUPFAM" id="SSF53756">
    <property type="entry name" value="UDP-Glycosyltransferase/glycogen phosphorylase"/>
    <property type="match status" value="1"/>
</dbReference>
<sequence length="307" mass="35562">MNKARTSKKFSLSYLGYCLAKLIVNIISRLLLFLPGIRRVTFIRQGGLGDCLMAAAVIKEWQQQHLQTRIKIVTNHPEVFNQLVPLRVTAKWSWCDWPMIHLLYEHYDWHLFRTGKNFSIKHIMAKQVGLKDSVLLSNLAITVTDSQFEQQYITEKNYLIIQPTAGQWLAERQWSSARWSDLIQYLAKDGWLIYQVGRSSDPLLPGVVDLRDISWPQLNQLFAHTKYFIGINSFAEQLAGVYQIPSLVIYGPTNPIYSLNQQQKAIFGNNQCVGYHQLSQLDYQFTSTDLVRPEFVYSCFIKLTTYT</sequence>
<evidence type="ECO:0008006" key="6">
    <source>
        <dbReference type="Google" id="ProtNLM"/>
    </source>
</evidence>
<dbReference type="InterPro" id="IPR002201">
    <property type="entry name" value="Glyco_trans_9"/>
</dbReference>
<dbReference type="EMBL" id="PFPO01000086">
    <property type="protein sequence ID" value="PIZ98457.1"/>
    <property type="molecule type" value="Genomic_DNA"/>
</dbReference>
<dbReference type="AlphaFoldDB" id="A0A2M7VDV0"/>
<name>A0A2M7VDV0_9BACT</name>
<dbReference type="PANTHER" id="PTHR30160">
    <property type="entry name" value="TETRAACYLDISACCHARIDE 4'-KINASE-RELATED"/>
    <property type="match status" value="1"/>
</dbReference>
<keyword evidence="3" id="KW-0472">Membrane</keyword>
<keyword evidence="1" id="KW-0328">Glycosyltransferase</keyword>
<dbReference type="GO" id="GO:0005829">
    <property type="term" value="C:cytosol"/>
    <property type="evidence" value="ECO:0007669"/>
    <property type="project" value="TreeGrafter"/>
</dbReference>
<evidence type="ECO:0000313" key="5">
    <source>
        <dbReference type="Proteomes" id="UP000230405"/>
    </source>
</evidence>
<protein>
    <recommendedName>
        <fullName evidence="6">ADP-heptose--LPS heptosyltransferase</fullName>
    </recommendedName>
</protein>
<comment type="caution">
    <text evidence="4">The sequence shown here is derived from an EMBL/GenBank/DDBJ whole genome shotgun (WGS) entry which is preliminary data.</text>
</comment>
<dbReference type="Pfam" id="PF01075">
    <property type="entry name" value="Glyco_transf_9"/>
    <property type="match status" value="1"/>
</dbReference>
<dbReference type="Proteomes" id="UP000230405">
    <property type="component" value="Unassembled WGS sequence"/>
</dbReference>
<keyword evidence="3" id="KW-1133">Transmembrane helix</keyword>
<gene>
    <name evidence="4" type="ORF">COX77_04490</name>
</gene>
<reference evidence="5" key="1">
    <citation type="submission" date="2017-09" db="EMBL/GenBank/DDBJ databases">
        <title>Depth-based differentiation of microbial function through sediment-hosted aquifers and enrichment of novel symbionts in the deep terrestrial subsurface.</title>
        <authorList>
            <person name="Probst A.J."/>
            <person name="Ladd B."/>
            <person name="Jarett J.K."/>
            <person name="Geller-Mcgrath D.E."/>
            <person name="Sieber C.M.K."/>
            <person name="Emerson J.B."/>
            <person name="Anantharaman K."/>
            <person name="Thomas B.C."/>
            <person name="Malmstrom R."/>
            <person name="Stieglmeier M."/>
            <person name="Klingl A."/>
            <person name="Woyke T."/>
            <person name="Ryan C.M."/>
            <person name="Banfield J.F."/>
        </authorList>
    </citation>
    <scope>NUCLEOTIDE SEQUENCE [LARGE SCALE GENOMIC DNA]</scope>
</reference>
<evidence type="ECO:0000256" key="2">
    <source>
        <dbReference type="ARBA" id="ARBA00022679"/>
    </source>
</evidence>
<dbReference type="GO" id="GO:0009244">
    <property type="term" value="P:lipopolysaccharide core region biosynthetic process"/>
    <property type="evidence" value="ECO:0007669"/>
    <property type="project" value="TreeGrafter"/>
</dbReference>
<dbReference type="Gene3D" id="3.40.50.2000">
    <property type="entry name" value="Glycogen Phosphorylase B"/>
    <property type="match status" value="1"/>
</dbReference>
<evidence type="ECO:0000313" key="4">
    <source>
        <dbReference type="EMBL" id="PIZ98457.1"/>
    </source>
</evidence>
<feature type="transmembrane region" description="Helical" evidence="3">
    <location>
        <begin position="12"/>
        <end position="34"/>
    </location>
</feature>